<accession>A0ABP1DYV6</accession>
<name>A0ABP1DYV6_9APHY</name>
<feature type="transmembrane region" description="Helical" evidence="2">
    <location>
        <begin position="385"/>
        <end position="404"/>
    </location>
</feature>
<keyword evidence="4" id="KW-1185">Reference proteome</keyword>
<dbReference type="EMBL" id="OZ037950">
    <property type="protein sequence ID" value="CAL1712444.1"/>
    <property type="molecule type" value="Genomic_DNA"/>
</dbReference>
<feature type="transmembrane region" description="Helical" evidence="2">
    <location>
        <begin position="329"/>
        <end position="348"/>
    </location>
</feature>
<keyword evidence="2" id="KW-0812">Transmembrane</keyword>
<reference evidence="4" key="1">
    <citation type="submission" date="2024-04" db="EMBL/GenBank/DDBJ databases">
        <authorList>
            <person name="Shaw F."/>
            <person name="Minotto A."/>
        </authorList>
    </citation>
    <scope>NUCLEOTIDE SEQUENCE [LARGE SCALE GENOMIC DNA]</scope>
</reference>
<dbReference type="Proteomes" id="UP001497453">
    <property type="component" value="Chromosome 7"/>
</dbReference>
<evidence type="ECO:0000313" key="3">
    <source>
        <dbReference type="EMBL" id="CAL1712444.1"/>
    </source>
</evidence>
<keyword evidence="2" id="KW-1133">Transmembrane helix</keyword>
<evidence type="ECO:0000256" key="1">
    <source>
        <dbReference type="SAM" id="MobiDB-lite"/>
    </source>
</evidence>
<feature type="transmembrane region" description="Helical" evidence="2">
    <location>
        <begin position="113"/>
        <end position="135"/>
    </location>
</feature>
<keyword evidence="2" id="KW-0472">Membrane</keyword>
<feature type="transmembrane region" description="Helical" evidence="2">
    <location>
        <begin position="81"/>
        <end position="101"/>
    </location>
</feature>
<feature type="transmembrane region" description="Helical" evidence="2">
    <location>
        <begin position="540"/>
        <end position="561"/>
    </location>
</feature>
<organism evidence="3 4">
    <name type="scientific">Somion occarium</name>
    <dbReference type="NCBI Taxonomy" id="3059160"/>
    <lineage>
        <taxon>Eukaryota</taxon>
        <taxon>Fungi</taxon>
        <taxon>Dikarya</taxon>
        <taxon>Basidiomycota</taxon>
        <taxon>Agaricomycotina</taxon>
        <taxon>Agaricomycetes</taxon>
        <taxon>Polyporales</taxon>
        <taxon>Cerrenaceae</taxon>
        <taxon>Somion</taxon>
    </lineage>
</organism>
<feature type="transmembrane region" description="Helical" evidence="2">
    <location>
        <begin position="448"/>
        <end position="468"/>
    </location>
</feature>
<feature type="transmembrane region" description="Helical" evidence="2">
    <location>
        <begin position="247"/>
        <end position="269"/>
    </location>
</feature>
<feature type="region of interest" description="Disordered" evidence="1">
    <location>
        <begin position="1"/>
        <end position="31"/>
    </location>
</feature>
<feature type="transmembrane region" description="Helical" evidence="2">
    <location>
        <begin position="425"/>
        <end position="442"/>
    </location>
</feature>
<gene>
    <name evidence="3" type="ORF">GFSPODELE1_LOCUS8824</name>
</gene>
<evidence type="ECO:0000313" key="4">
    <source>
        <dbReference type="Proteomes" id="UP001497453"/>
    </source>
</evidence>
<evidence type="ECO:0000256" key="2">
    <source>
        <dbReference type="SAM" id="Phobius"/>
    </source>
</evidence>
<feature type="compositionally biased region" description="Polar residues" evidence="1">
    <location>
        <begin position="8"/>
        <end position="17"/>
    </location>
</feature>
<sequence>MANPLPSSPRSTESFDSFQGGDDDPESSINGLDSSAALILVPEEEQFDQELSVSFDFSSDDEDEEDDDQFDRLRTSSIPPLTSSAVFLYLFAPLLKLGAILTVDESGTLPLKWAIPALVIFAVLCAFTRQIWFMLAKYVRRADMEEILLQAFARRRGDERKRRIIRTAVRFCTGAFRVLLTVVYLRCEFQVLLTIQSLNCRTLVASVDVLLPLLPEKLIVPSRYPLTVVVALVISPLCFARSIATASVLYATWLSIATFVAWMACTAYAHAKGILTTNPAGDSLGPLWQGISVIAFAFTTSFTLPLYAALRGSVQPGVPKSKRANSFKLLSVLSVGLAILLIIPLTFFEATDSPVSTSPFPLWCAYPIPILQRDVQTSASTPFKALVALLNATTLALTIPLVVITAPSVPLPMVLRRTELPVSKILFFIVAIALAMVPPRLAHILSDIVLVSAFFNTYFLPGMSFFCISSFHKETKSLLAFIHIIMHNFRSPLSIVIPPSAPVTPNPAREASSPVSASRDDELLQRKERTLQRRRLTRRIVWDIGVWVLLVPVGGGGLVWAGGRIAGRW</sequence>
<protein>
    <submittedName>
        <fullName evidence="3">Uncharacterized protein</fullName>
    </submittedName>
</protein>
<feature type="transmembrane region" description="Helical" evidence="2">
    <location>
        <begin position="289"/>
        <end position="308"/>
    </location>
</feature>
<proteinExistence type="predicted"/>